<dbReference type="AlphaFoldDB" id="A0A2T7PBQ7"/>
<dbReference type="Proteomes" id="UP000245119">
    <property type="component" value="Linkage Group LG5"/>
</dbReference>
<protein>
    <recommendedName>
        <fullName evidence="2">Sulfotransferase domain-containing protein</fullName>
    </recommendedName>
</protein>
<keyword evidence="1" id="KW-1133">Transmembrane helix</keyword>
<dbReference type="OrthoDB" id="8068875at2759"/>
<keyword evidence="1" id="KW-0812">Transmembrane</keyword>
<gene>
    <name evidence="3" type="ORF">C0Q70_10117</name>
</gene>
<dbReference type="GO" id="GO:0019319">
    <property type="term" value="P:hexose biosynthetic process"/>
    <property type="evidence" value="ECO:0007669"/>
    <property type="project" value="TreeGrafter"/>
</dbReference>
<dbReference type="InterPro" id="IPR052654">
    <property type="entry name" value="CS_Sulfotransferase"/>
</dbReference>
<dbReference type="Gene3D" id="3.40.50.300">
    <property type="entry name" value="P-loop containing nucleotide triphosphate hydrolases"/>
    <property type="match status" value="2"/>
</dbReference>
<keyword evidence="4" id="KW-1185">Reference proteome</keyword>
<evidence type="ECO:0000313" key="3">
    <source>
        <dbReference type="EMBL" id="PVD30842.1"/>
    </source>
</evidence>
<evidence type="ECO:0000313" key="4">
    <source>
        <dbReference type="Proteomes" id="UP000245119"/>
    </source>
</evidence>
<dbReference type="EMBL" id="PZQS01000005">
    <property type="protein sequence ID" value="PVD30842.1"/>
    <property type="molecule type" value="Genomic_DNA"/>
</dbReference>
<dbReference type="STRING" id="400727.A0A2T7PBQ7"/>
<proteinExistence type="predicted"/>
<evidence type="ECO:0000256" key="1">
    <source>
        <dbReference type="SAM" id="Phobius"/>
    </source>
</evidence>
<comment type="caution">
    <text evidence="3">The sequence shown here is derived from an EMBL/GenBank/DDBJ whole genome shotgun (WGS) entry which is preliminary data.</text>
</comment>
<feature type="domain" description="Sulfotransferase" evidence="2">
    <location>
        <begin position="221"/>
        <end position="309"/>
    </location>
</feature>
<feature type="transmembrane region" description="Helical" evidence="1">
    <location>
        <begin position="12"/>
        <end position="30"/>
    </location>
</feature>
<dbReference type="PANTHER" id="PTHR15723:SF0">
    <property type="entry name" value="CARBOHYDRATE SULFOTRANSFERASE 15"/>
    <property type="match status" value="1"/>
</dbReference>
<organism evidence="3 4">
    <name type="scientific">Pomacea canaliculata</name>
    <name type="common">Golden apple snail</name>
    <dbReference type="NCBI Taxonomy" id="400727"/>
    <lineage>
        <taxon>Eukaryota</taxon>
        <taxon>Metazoa</taxon>
        <taxon>Spiralia</taxon>
        <taxon>Lophotrochozoa</taxon>
        <taxon>Mollusca</taxon>
        <taxon>Gastropoda</taxon>
        <taxon>Caenogastropoda</taxon>
        <taxon>Architaenioglossa</taxon>
        <taxon>Ampullarioidea</taxon>
        <taxon>Ampullariidae</taxon>
        <taxon>Pomacea</taxon>
    </lineage>
</organism>
<dbReference type="Pfam" id="PF00685">
    <property type="entry name" value="Sulfotransfer_1"/>
    <property type="match status" value="1"/>
</dbReference>
<dbReference type="InterPro" id="IPR027417">
    <property type="entry name" value="P-loop_NTPase"/>
</dbReference>
<name>A0A2T7PBQ7_POMCA</name>
<dbReference type="InterPro" id="IPR000863">
    <property type="entry name" value="Sulfotransferase_dom"/>
</dbReference>
<dbReference type="SUPFAM" id="SSF52540">
    <property type="entry name" value="P-loop containing nucleoside triphosphate hydrolases"/>
    <property type="match status" value="1"/>
</dbReference>
<evidence type="ECO:0000259" key="2">
    <source>
        <dbReference type="Pfam" id="PF00685"/>
    </source>
</evidence>
<reference evidence="3 4" key="1">
    <citation type="submission" date="2018-04" db="EMBL/GenBank/DDBJ databases">
        <title>The genome of golden apple snail Pomacea canaliculata provides insight into stress tolerance and invasive adaptation.</title>
        <authorList>
            <person name="Liu C."/>
            <person name="Liu B."/>
            <person name="Ren Y."/>
            <person name="Zhang Y."/>
            <person name="Wang H."/>
            <person name="Li S."/>
            <person name="Jiang F."/>
            <person name="Yin L."/>
            <person name="Zhang G."/>
            <person name="Qian W."/>
            <person name="Fan W."/>
        </authorList>
    </citation>
    <scope>NUCLEOTIDE SEQUENCE [LARGE SCALE GENOMIC DNA]</scope>
    <source>
        <strain evidence="3">SZHN2017</strain>
        <tissue evidence="3">Muscle</tissue>
    </source>
</reference>
<accession>A0A2T7PBQ7</accession>
<dbReference type="GO" id="GO:0050659">
    <property type="term" value="F:N-acetylgalactosamine 4-sulfate 6-O-sulfotransferase activity"/>
    <property type="evidence" value="ECO:0007669"/>
    <property type="project" value="TreeGrafter"/>
</dbReference>
<keyword evidence="1" id="KW-0472">Membrane</keyword>
<sequence length="352" mass="41519">MAPVCGSYTRHLFIILVTSVICFLFLHFYIRYNDQGLLDSVIPMQDQQFSVSHFFNVNDRLTCVDPRSERGVEDTLCVQRPQYLPSYKNPCWLDSGPYNGLKRLRCLPYFHVLGVDKSGSTDLFSRITQHPQVLANSGGLGKETYYWCWLKYGQWMKGVVRPQPFVRYLRYFDEAAATIYHGFHTNGSELITDYLFLGYGWSPEKFRDDVPRAIDMMQRCLKVNSTRQCVFSNHTYVEMPMRLHIGMYSVFMKEWLAVFPRSSFHILRTEDFAQNMTLHLRLIYKFLGLEPLTDQQIEKIASMTRKHETEIKKEVEDMYPETRAQLDQFYAGYKEELATMLDDRSFLWHRLP</sequence>
<dbReference type="PANTHER" id="PTHR15723">
    <property type="entry name" value="CARBOHYDRATE SULFOTRANSFERASE 15"/>
    <property type="match status" value="1"/>
</dbReference>